<reference evidence="3 4" key="1">
    <citation type="submission" date="2018-06" db="EMBL/GenBank/DDBJ databases">
        <title>Genomic Encyclopedia of Type Strains, Phase IV (KMG-IV): sequencing the most valuable type-strain genomes for metagenomic binning, comparative biology and taxonomic classification.</title>
        <authorList>
            <person name="Goeker M."/>
        </authorList>
    </citation>
    <scope>NUCLEOTIDE SEQUENCE [LARGE SCALE GENOMIC DNA]</scope>
    <source>
        <strain evidence="3 4">DSM 22112</strain>
    </source>
</reference>
<dbReference type="NCBIfam" id="TIGR00762">
    <property type="entry name" value="DegV"/>
    <property type="match status" value="1"/>
</dbReference>
<dbReference type="GO" id="GO:0008289">
    <property type="term" value="F:lipid binding"/>
    <property type="evidence" value="ECO:0007669"/>
    <property type="project" value="UniProtKB-KW"/>
</dbReference>
<dbReference type="PROSITE" id="PS51482">
    <property type="entry name" value="DEGV"/>
    <property type="match status" value="1"/>
</dbReference>
<dbReference type="InterPro" id="IPR050270">
    <property type="entry name" value="DegV_domain_contain"/>
</dbReference>
<dbReference type="PANTHER" id="PTHR33434:SF3">
    <property type="entry name" value="DEGV DOMAIN-CONTAINING PROTEIN YITS"/>
    <property type="match status" value="1"/>
</dbReference>
<dbReference type="InterPro" id="IPR043168">
    <property type="entry name" value="DegV_C"/>
</dbReference>
<evidence type="ECO:0000313" key="3">
    <source>
        <dbReference type="EMBL" id="RBP69977.1"/>
    </source>
</evidence>
<dbReference type="Gene3D" id="3.40.50.10170">
    <property type="match status" value="1"/>
</dbReference>
<dbReference type="EMBL" id="QNRX01000001">
    <property type="protein sequence ID" value="RBP69977.1"/>
    <property type="molecule type" value="Genomic_DNA"/>
</dbReference>
<evidence type="ECO:0000256" key="1">
    <source>
        <dbReference type="ARBA" id="ARBA00003238"/>
    </source>
</evidence>
<accession>A0A366IFN6</accession>
<dbReference type="AlphaFoldDB" id="A0A366IFN6"/>
<dbReference type="SUPFAM" id="SSF82549">
    <property type="entry name" value="DAK1/DegV-like"/>
    <property type="match status" value="1"/>
</dbReference>
<proteinExistence type="predicted"/>
<dbReference type="Gene3D" id="3.30.1180.10">
    <property type="match status" value="1"/>
</dbReference>
<gene>
    <name evidence="3" type="ORF">DES36_10120</name>
</gene>
<comment type="caution">
    <text evidence="3">The sequence shown here is derived from an EMBL/GenBank/DDBJ whole genome shotgun (WGS) entry which is preliminary data.</text>
</comment>
<dbReference type="Proteomes" id="UP000253490">
    <property type="component" value="Unassembled WGS sequence"/>
</dbReference>
<evidence type="ECO:0000313" key="4">
    <source>
        <dbReference type="Proteomes" id="UP000253490"/>
    </source>
</evidence>
<keyword evidence="4" id="KW-1185">Reference proteome</keyword>
<keyword evidence="2" id="KW-0446">Lipid-binding</keyword>
<evidence type="ECO:0000256" key="2">
    <source>
        <dbReference type="ARBA" id="ARBA00023121"/>
    </source>
</evidence>
<protein>
    <submittedName>
        <fullName evidence="3">DegV family protein with EDD domain</fullName>
    </submittedName>
</protein>
<name>A0A366IFN6_9FIRM</name>
<dbReference type="RefSeq" id="WP_170128112.1">
    <property type="nucleotide sequence ID" value="NZ_QNRX01000001.1"/>
</dbReference>
<sequence length="286" mass="32278">MENVKIITDSASDLPKALVEQYDIDVLPLAVIENSMQYKEGVSITPEEVFKKMREGTTFTTSQVTSHDYYLKFEEYILKDRPCIYIAFSSELSGCYQASILAKNQLIQEYGEEKCKVIIVDTKSASLGFGLIVLRAAEEAKKGKDLDEIRDIVIEKSLKMGQVFTVFDLNYLHKGGRLKKSAAILGNLLNVYPILHVEEGSLKLLETARGRKKLYKRMFEIIKDTGYDLKNQTVGIIHGDNVEVVDELKDIFNEKFQTSKFITRSVGAVIGAHTGPELIALFYDKK</sequence>
<dbReference type="InterPro" id="IPR003797">
    <property type="entry name" value="DegV"/>
</dbReference>
<comment type="function">
    <text evidence="1">May bind long-chain fatty acids, such as palmitate, and may play a role in lipid transport or fatty acid metabolism.</text>
</comment>
<dbReference type="Pfam" id="PF02645">
    <property type="entry name" value="DegV"/>
    <property type="match status" value="1"/>
</dbReference>
<dbReference type="PANTHER" id="PTHR33434">
    <property type="entry name" value="DEGV DOMAIN-CONTAINING PROTEIN DR_1986-RELATED"/>
    <property type="match status" value="1"/>
</dbReference>
<organism evidence="3 4">
    <name type="scientific">Alkalibaculum bacchi</name>
    <dbReference type="NCBI Taxonomy" id="645887"/>
    <lineage>
        <taxon>Bacteria</taxon>
        <taxon>Bacillati</taxon>
        <taxon>Bacillota</taxon>
        <taxon>Clostridia</taxon>
        <taxon>Eubacteriales</taxon>
        <taxon>Eubacteriaceae</taxon>
        <taxon>Alkalibaculum</taxon>
    </lineage>
</organism>